<protein>
    <recommendedName>
        <fullName evidence="5">Secreted protein</fullName>
    </recommendedName>
</protein>
<organism evidence="3 4">
    <name type="scientific">Lasiosphaeria ovina</name>
    <dbReference type="NCBI Taxonomy" id="92902"/>
    <lineage>
        <taxon>Eukaryota</taxon>
        <taxon>Fungi</taxon>
        <taxon>Dikarya</taxon>
        <taxon>Ascomycota</taxon>
        <taxon>Pezizomycotina</taxon>
        <taxon>Sordariomycetes</taxon>
        <taxon>Sordariomycetidae</taxon>
        <taxon>Sordariales</taxon>
        <taxon>Lasiosphaeriaceae</taxon>
        <taxon>Lasiosphaeria</taxon>
    </lineage>
</organism>
<feature type="region of interest" description="Disordered" evidence="1">
    <location>
        <begin position="75"/>
        <end position="111"/>
    </location>
</feature>
<evidence type="ECO:0000256" key="1">
    <source>
        <dbReference type="SAM" id="MobiDB-lite"/>
    </source>
</evidence>
<comment type="caution">
    <text evidence="3">The sequence shown here is derived from an EMBL/GenBank/DDBJ whole genome shotgun (WGS) entry which is preliminary data.</text>
</comment>
<keyword evidence="2" id="KW-0732">Signal</keyword>
<feature type="signal peptide" evidence="2">
    <location>
        <begin position="1"/>
        <end position="21"/>
    </location>
</feature>
<feature type="chain" id="PRO_5042241187" description="Secreted protein" evidence="2">
    <location>
        <begin position="22"/>
        <end position="152"/>
    </location>
</feature>
<dbReference type="AlphaFoldDB" id="A0AAE0NM58"/>
<sequence length="152" mass="17210">MQRCLLAWRVASMRLFWVAYSVPIKYKPELGAGSGRAAPSRQGNARTTPVSWWHGMAMEPTYSCVNRRFRQHATNATLVQPKNSSIHPAQGNPNRADSTISTTSADLDPPEVRRWHASEEQLRDILNLSGEHQYRFPKAHATYVMSPQVTKH</sequence>
<feature type="compositionally biased region" description="Polar residues" evidence="1">
    <location>
        <begin position="75"/>
        <end position="105"/>
    </location>
</feature>
<evidence type="ECO:0000313" key="4">
    <source>
        <dbReference type="Proteomes" id="UP001287356"/>
    </source>
</evidence>
<accession>A0AAE0NM58</accession>
<gene>
    <name evidence="3" type="ORF">B0T24DRAFT_67862</name>
</gene>
<name>A0AAE0NM58_9PEZI</name>
<evidence type="ECO:0000313" key="3">
    <source>
        <dbReference type="EMBL" id="KAK3383909.1"/>
    </source>
</evidence>
<proteinExistence type="predicted"/>
<evidence type="ECO:0008006" key="5">
    <source>
        <dbReference type="Google" id="ProtNLM"/>
    </source>
</evidence>
<reference evidence="3" key="1">
    <citation type="journal article" date="2023" name="Mol. Phylogenet. Evol.">
        <title>Genome-scale phylogeny and comparative genomics of the fungal order Sordariales.</title>
        <authorList>
            <person name="Hensen N."/>
            <person name="Bonometti L."/>
            <person name="Westerberg I."/>
            <person name="Brannstrom I.O."/>
            <person name="Guillou S."/>
            <person name="Cros-Aarteil S."/>
            <person name="Calhoun S."/>
            <person name="Haridas S."/>
            <person name="Kuo A."/>
            <person name="Mondo S."/>
            <person name="Pangilinan J."/>
            <person name="Riley R."/>
            <person name="LaButti K."/>
            <person name="Andreopoulos B."/>
            <person name="Lipzen A."/>
            <person name="Chen C."/>
            <person name="Yan M."/>
            <person name="Daum C."/>
            <person name="Ng V."/>
            <person name="Clum A."/>
            <person name="Steindorff A."/>
            <person name="Ohm R.A."/>
            <person name="Martin F."/>
            <person name="Silar P."/>
            <person name="Natvig D.O."/>
            <person name="Lalanne C."/>
            <person name="Gautier V."/>
            <person name="Ament-Velasquez S.L."/>
            <person name="Kruys A."/>
            <person name="Hutchinson M.I."/>
            <person name="Powell A.J."/>
            <person name="Barry K."/>
            <person name="Miller A.N."/>
            <person name="Grigoriev I.V."/>
            <person name="Debuchy R."/>
            <person name="Gladieux P."/>
            <person name="Hiltunen Thoren M."/>
            <person name="Johannesson H."/>
        </authorList>
    </citation>
    <scope>NUCLEOTIDE SEQUENCE</scope>
    <source>
        <strain evidence="3">CBS 958.72</strain>
    </source>
</reference>
<reference evidence="3" key="2">
    <citation type="submission" date="2023-06" db="EMBL/GenBank/DDBJ databases">
        <authorList>
            <consortium name="Lawrence Berkeley National Laboratory"/>
            <person name="Haridas S."/>
            <person name="Hensen N."/>
            <person name="Bonometti L."/>
            <person name="Westerberg I."/>
            <person name="Brannstrom I.O."/>
            <person name="Guillou S."/>
            <person name="Cros-Aarteil S."/>
            <person name="Calhoun S."/>
            <person name="Kuo A."/>
            <person name="Mondo S."/>
            <person name="Pangilinan J."/>
            <person name="Riley R."/>
            <person name="Labutti K."/>
            <person name="Andreopoulos B."/>
            <person name="Lipzen A."/>
            <person name="Chen C."/>
            <person name="Yanf M."/>
            <person name="Daum C."/>
            <person name="Ng V."/>
            <person name="Clum A."/>
            <person name="Steindorff A."/>
            <person name="Ohm R."/>
            <person name="Martin F."/>
            <person name="Silar P."/>
            <person name="Natvig D."/>
            <person name="Lalanne C."/>
            <person name="Gautier V."/>
            <person name="Ament-Velasquez S.L."/>
            <person name="Kruys A."/>
            <person name="Hutchinson M.I."/>
            <person name="Powell A.J."/>
            <person name="Barry K."/>
            <person name="Miller A.N."/>
            <person name="Grigoriev I.V."/>
            <person name="Debuchy R."/>
            <person name="Gladieux P."/>
            <person name="Thoren M.H."/>
            <person name="Johannesson H."/>
        </authorList>
    </citation>
    <scope>NUCLEOTIDE SEQUENCE</scope>
    <source>
        <strain evidence="3">CBS 958.72</strain>
    </source>
</reference>
<evidence type="ECO:0000256" key="2">
    <source>
        <dbReference type="SAM" id="SignalP"/>
    </source>
</evidence>
<dbReference type="Proteomes" id="UP001287356">
    <property type="component" value="Unassembled WGS sequence"/>
</dbReference>
<keyword evidence="4" id="KW-1185">Reference proteome</keyword>
<dbReference type="EMBL" id="JAULSN010000001">
    <property type="protein sequence ID" value="KAK3383909.1"/>
    <property type="molecule type" value="Genomic_DNA"/>
</dbReference>